<keyword evidence="2" id="KW-0732">Signal</keyword>
<reference evidence="3" key="1">
    <citation type="submission" date="2020-11" db="EMBL/GenBank/DDBJ databases">
        <title>Isolation and identification of active actinomycetes.</title>
        <authorList>
            <person name="Sun X."/>
        </authorList>
    </citation>
    <scope>NUCLEOTIDE SEQUENCE</scope>
    <source>
        <strain evidence="3">NEAU-A11</strain>
    </source>
</reference>
<protein>
    <recommendedName>
        <fullName evidence="5">Fibronectin type-III domain-containing protein</fullName>
    </recommendedName>
</protein>
<feature type="chain" id="PRO_5039620274" description="Fibronectin type-III domain-containing protein" evidence="2">
    <location>
        <begin position="26"/>
        <end position="231"/>
    </location>
</feature>
<dbReference type="Proteomes" id="UP000598146">
    <property type="component" value="Unassembled WGS sequence"/>
</dbReference>
<proteinExistence type="predicted"/>
<comment type="caution">
    <text evidence="3">The sequence shown here is derived from an EMBL/GenBank/DDBJ whole genome shotgun (WGS) entry which is preliminary data.</text>
</comment>
<dbReference type="RefSeq" id="WP_196413532.1">
    <property type="nucleotide sequence ID" value="NZ_JADQTO010000004.1"/>
</dbReference>
<feature type="compositionally biased region" description="Polar residues" evidence="1">
    <location>
        <begin position="206"/>
        <end position="221"/>
    </location>
</feature>
<evidence type="ECO:0008006" key="5">
    <source>
        <dbReference type="Google" id="ProtNLM"/>
    </source>
</evidence>
<evidence type="ECO:0000256" key="2">
    <source>
        <dbReference type="SAM" id="SignalP"/>
    </source>
</evidence>
<sequence>MRRAGKFLLVAGVVATLGATGTVFAYAGGWTLPDNPAAFTAKVATMPRGIEPSVAKQSGQAVITWSAQEIAPGVRMDHYSVTAHSVSDPPRPDVTHTVAAGGGSTESIIFAASEVAGGRWRWTIVPRLRQWIGAESRPSRRLTFPAAPVGRAATAPADPADPVAPVAPEPAPAATTSRGRSPDPATTSPGRSPDPAATGDEPGTVTPEQTTTAPEPLTSASGVVEPPPAGQ</sequence>
<keyword evidence="4" id="KW-1185">Reference proteome</keyword>
<name>A0A931C6T8_9ACTN</name>
<dbReference type="AlphaFoldDB" id="A0A931C6T8"/>
<accession>A0A931C6T8</accession>
<organism evidence="3 4">
    <name type="scientific">Actinoplanes aureus</name>
    <dbReference type="NCBI Taxonomy" id="2792083"/>
    <lineage>
        <taxon>Bacteria</taxon>
        <taxon>Bacillati</taxon>
        <taxon>Actinomycetota</taxon>
        <taxon>Actinomycetes</taxon>
        <taxon>Micromonosporales</taxon>
        <taxon>Micromonosporaceae</taxon>
        <taxon>Actinoplanes</taxon>
    </lineage>
</organism>
<feature type="signal peptide" evidence="2">
    <location>
        <begin position="1"/>
        <end position="25"/>
    </location>
</feature>
<dbReference type="EMBL" id="JADQTO010000004">
    <property type="protein sequence ID" value="MBG0561727.1"/>
    <property type="molecule type" value="Genomic_DNA"/>
</dbReference>
<feature type="compositionally biased region" description="Polar residues" evidence="1">
    <location>
        <begin position="176"/>
        <end position="190"/>
    </location>
</feature>
<evidence type="ECO:0000313" key="3">
    <source>
        <dbReference type="EMBL" id="MBG0561727.1"/>
    </source>
</evidence>
<feature type="compositionally biased region" description="Low complexity" evidence="1">
    <location>
        <begin position="152"/>
        <end position="164"/>
    </location>
</feature>
<evidence type="ECO:0000256" key="1">
    <source>
        <dbReference type="SAM" id="MobiDB-lite"/>
    </source>
</evidence>
<evidence type="ECO:0000313" key="4">
    <source>
        <dbReference type="Proteomes" id="UP000598146"/>
    </source>
</evidence>
<feature type="region of interest" description="Disordered" evidence="1">
    <location>
        <begin position="152"/>
        <end position="231"/>
    </location>
</feature>
<gene>
    <name evidence="3" type="ORF">I4J89_09655</name>
</gene>